<dbReference type="RefSeq" id="WP_084731011.1">
    <property type="nucleotide sequence ID" value="NZ_FQVL01000001.1"/>
</dbReference>
<dbReference type="CDD" id="cd00383">
    <property type="entry name" value="trans_reg_C"/>
    <property type="match status" value="1"/>
</dbReference>
<reference evidence="11 12" key="1">
    <citation type="submission" date="2016-11" db="EMBL/GenBank/DDBJ databases">
        <authorList>
            <person name="Jaros S."/>
            <person name="Januszkiewicz K."/>
            <person name="Wedrychowicz H."/>
        </authorList>
    </citation>
    <scope>NUCLEOTIDE SEQUENCE [LARGE SCALE GENOMIC DNA]</scope>
    <source>
        <strain evidence="11 12">DSM 44666</strain>
    </source>
</reference>
<evidence type="ECO:0000256" key="3">
    <source>
        <dbReference type="ARBA" id="ARBA00023012"/>
    </source>
</evidence>
<feature type="modified residue" description="4-aspartylphosphate" evidence="7">
    <location>
        <position position="52"/>
    </location>
</feature>
<dbReference type="GO" id="GO:0006355">
    <property type="term" value="P:regulation of DNA-templated transcription"/>
    <property type="evidence" value="ECO:0007669"/>
    <property type="project" value="InterPro"/>
</dbReference>
<keyword evidence="4" id="KW-0805">Transcription regulation</keyword>
<dbReference type="SMART" id="SM00448">
    <property type="entry name" value="REC"/>
    <property type="match status" value="1"/>
</dbReference>
<proteinExistence type="predicted"/>
<feature type="domain" description="Response regulatory" evidence="9">
    <location>
        <begin position="3"/>
        <end position="116"/>
    </location>
</feature>
<dbReference type="STRING" id="112248.SAMN05444392_101745"/>
<keyword evidence="2 7" id="KW-0597">Phosphoprotein</keyword>
<evidence type="ECO:0000313" key="12">
    <source>
        <dbReference type="Proteomes" id="UP000184476"/>
    </source>
</evidence>
<dbReference type="Pfam" id="PF00486">
    <property type="entry name" value="Trans_reg_C"/>
    <property type="match status" value="1"/>
</dbReference>
<dbReference type="PANTHER" id="PTHR48111">
    <property type="entry name" value="REGULATOR OF RPOS"/>
    <property type="match status" value="1"/>
</dbReference>
<evidence type="ECO:0000259" key="10">
    <source>
        <dbReference type="PROSITE" id="PS51755"/>
    </source>
</evidence>
<dbReference type="SMART" id="SM00862">
    <property type="entry name" value="Trans_reg_C"/>
    <property type="match status" value="1"/>
</dbReference>
<evidence type="ECO:0000313" key="11">
    <source>
        <dbReference type="EMBL" id="SHE50276.1"/>
    </source>
</evidence>
<keyword evidence="12" id="KW-1185">Reference proteome</keyword>
<dbReference type="FunFam" id="1.10.10.10:FF:000018">
    <property type="entry name" value="DNA-binding response regulator ResD"/>
    <property type="match status" value="1"/>
</dbReference>
<sequence>MTKILVVEDEEKIAAIIEEFLIGEGFQVITAEDGPTALQLAAKTKPTIVLLDWMLPGLNGIEVCRKLREMGNLGIIMLTAKAEETDKIIGLGVGADDYMTKPFSLRELAARIQSLLRRLTPINAVVQSEQRNFGPLQIIPMSHRVLLHNQELTLTPTEYKILDLLSSTPDQVYSREQLLQSVFQDEEILDIRTIDAHISRLRRKLNKDSTTQYIQTVYGFGYRFGVNNEN</sequence>
<dbReference type="OrthoDB" id="9802426at2"/>
<dbReference type="InterPro" id="IPR036388">
    <property type="entry name" value="WH-like_DNA-bd_sf"/>
</dbReference>
<evidence type="ECO:0000256" key="8">
    <source>
        <dbReference type="PROSITE-ProRule" id="PRU01091"/>
    </source>
</evidence>
<dbReference type="PROSITE" id="PS51755">
    <property type="entry name" value="OMPR_PHOB"/>
    <property type="match status" value="1"/>
</dbReference>
<dbReference type="CDD" id="cd17574">
    <property type="entry name" value="REC_OmpR"/>
    <property type="match status" value="1"/>
</dbReference>
<keyword evidence="5 8" id="KW-0238">DNA-binding</keyword>
<dbReference type="Pfam" id="PF00072">
    <property type="entry name" value="Response_reg"/>
    <property type="match status" value="1"/>
</dbReference>
<protein>
    <submittedName>
        <fullName evidence="11">DNA-binding response regulator, OmpR family, contains REC and winged-helix (WHTH) domain</fullName>
    </submittedName>
</protein>
<dbReference type="GO" id="GO:0000976">
    <property type="term" value="F:transcription cis-regulatory region binding"/>
    <property type="evidence" value="ECO:0007669"/>
    <property type="project" value="TreeGrafter"/>
</dbReference>
<dbReference type="InterPro" id="IPR011006">
    <property type="entry name" value="CheY-like_superfamily"/>
</dbReference>
<evidence type="ECO:0000259" key="9">
    <source>
        <dbReference type="PROSITE" id="PS50110"/>
    </source>
</evidence>
<dbReference type="GO" id="GO:0000156">
    <property type="term" value="F:phosphorelay response regulator activity"/>
    <property type="evidence" value="ECO:0007669"/>
    <property type="project" value="TreeGrafter"/>
</dbReference>
<evidence type="ECO:0000256" key="2">
    <source>
        <dbReference type="ARBA" id="ARBA00022553"/>
    </source>
</evidence>
<dbReference type="PANTHER" id="PTHR48111:SF40">
    <property type="entry name" value="PHOSPHATE REGULON TRANSCRIPTIONAL REGULATORY PROTEIN PHOB"/>
    <property type="match status" value="1"/>
</dbReference>
<dbReference type="AlphaFoldDB" id="A0A1M4U108"/>
<name>A0A1M4U108_9BACL</name>
<dbReference type="GO" id="GO:0032993">
    <property type="term" value="C:protein-DNA complex"/>
    <property type="evidence" value="ECO:0007669"/>
    <property type="project" value="TreeGrafter"/>
</dbReference>
<dbReference type="InterPro" id="IPR039420">
    <property type="entry name" value="WalR-like"/>
</dbReference>
<evidence type="ECO:0000256" key="5">
    <source>
        <dbReference type="ARBA" id="ARBA00023125"/>
    </source>
</evidence>
<dbReference type="PROSITE" id="PS50110">
    <property type="entry name" value="RESPONSE_REGULATORY"/>
    <property type="match status" value="1"/>
</dbReference>
<feature type="domain" description="OmpR/PhoB-type" evidence="10">
    <location>
        <begin position="128"/>
        <end position="226"/>
    </location>
</feature>
<dbReference type="SUPFAM" id="SSF46894">
    <property type="entry name" value="C-terminal effector domain of the bipartite response regulators"/>
    <property type="match status" value="1"/>
</dbReference>
<evidence type="ECO:0000256" key="1">
    <source>
        <dbReference type="ARBA" id="ARBA00004496"/>
    </source>
</evidence>
<dbReference type="Gene3D" id="6.10.250.690">
    <property type="match status" value="1"/>
</dbReference>
<dbReference type="EMBL" id="FQVL01000001">
    <property type="protein sequence ID" value="SHE50276.1"/>
    <property type="molecule type" value="Genomic_DNA"/>
</dbReference>
<dbReference type="Gene3D" id="1.10.10.10">
    <property type="entry name" value="Winged helix-like DNA-binding domain superfamily/Winged helix DNA-binding domain"/>
    <property type="match status" value="1"/>
</dbReference>
<evidence type="ECO:0000256" key="6">
    <source>
        <dbReference type="ARBA" id="ARBA00023163"/>
    </source>
</evidence>
<dbReference type="InterPro" id="IPR016032">
    <property type="entry name" value="Sig_transdc_resp-reg_C-effctor"/>
</dbReference>
<gene>
    <name evidence="11" type="ORF">SAMN05444392_101745</name>
</gene>
<evidence type="ECO:0000256" key="4">
    <source>
        <dbReference type="ARBA" id="ARBA00023015"/>
    </source>
</evidence>
<keyword evidence="6" id="KW-0804">Transcription</keyword>
<organism evidence="11 12">
    <name type="scientific">Seinonella peptonophila</name>
    <dbReference type="NCBI Taxonomy" id="112248"/>
    <lineage>
        <taxon>Bacteria</taxon>
        <taxon>Bacillati</taxon>
        <taxon>Bacillota</taxon>
        <taxon>Bacilli</taxon>
        <taxon>Bacillales</taxon>
        <taxon>Thermoactinomycetaceae</taxon>
        <taxon>Seinonella</taxon>
    </lineage>
</organism>
<dbReference type="InterPro" id="IPR001789">
    <property type="entry name" value="Sig_transdc_resp-reg_receiver"/>
</dbReference>
<evidence type="ECO:0000256" key="7">
    <source>
        <dbReference type="PROSITE-ProRule" id="PRU00169"/>
    </source>
</evidence>
<comment type="subcellular location">
    <subcellularLocation>
        <location evidence="1">Cytoplasm</location>
    </subcellularLocation>
</comment>
<feature type="DNA-binding region" description="OmpR/PhoB-type" evidence="8">
    <location>
        <begin position="128"/>
        <end position="226"/>
    </location>
</feature>
<dbReference type="FunFam" id="3.40.50.2300:FF:000001">
    <property type="entry name" value="DNA-binding response regulator PhoB"/>
    <property type="match status" value="1"/>
</dbReference>
<dbReference type="Proteomes" id="UP000184476">
    <property type="component" value="Unassembled WGS sequence"/>
</dbReference>
<keyword evidence="3" id="KW-0902">Two-component regulatory system</keyword>
<dbReference type="InterPro" id="IPR001867">
    <property type="entry name" value="OmpR/PhoB-type_DNA-bd"/>
</dbReference>
<dbReference type="GO" id="GO:0005829">
    <property type="term" value="C:cytosol"/>
    <property type="evidence" value="ECO:0007669"/>
    <property type="project" value="TreeGrafter"/>
</dbReference>
<dbReference type="SUPFAM" id="SSF52172">
    <property type="entry name" value="CheY-like"/>
    <property type="match status" value="1"/>
</dbReference>
<dbReference type="Gene3D" id="3.40.50.2300">
    <property type="match status" value="1"/>
</dbReference>
<accession>A0A1M4U108</accession>